<evidence type="ECO:0000313" key="4">
    <source>
        <dbReference type="EMBL" id="GES85060.1"/>
    </source>
</evidence>
<keyword evidence="5" id="KW-1185">Reference proteome</keyword>
<feature type="domain" description="BTB" evidence="1">
    <location>
        <begin position="20"/>
        <end position="93"/>
    </location>
</feature>
<dbReference type="InterPro" id="IPR006571">
    <property type="entry name" value="TLDc_dom"/>
</dbReference>
<dbReference type="PANTHER" id="PTHR24410">
    <property type="entry name" value="HL07962P-RELATED"/>
    <property type="match status" value="1"/>
</dbReference>
<dbReference type="InterPro" id="IPR011333">
    <property type="entry name" value="SKP1/BTB/POZ_sf"/>
</dbReference>
<organism evidence="3 5">
    <name type="scientific">Rhizophagus clarus</name>
    <dbReference type="NCBI Taxonomy" id="94130"/>
    <lineage>
        <taxon>Eukaryota</taxon>
        <taxon>Fungi</taxon>
        <taxon>Fungi incertae sedis</taxon>
        <taxon>Mucoromycota</taxon>
        <taxon>Glomeromycotina</taxon>
        <taxon>Glomeromycetes</taxon>
        <taxon>Glomerales</taxon>
        <taxon>Glomeraceae</taxon>
        <taxon>Rhizophagus</taxon>
    </lineage>
</organism>
<dbReference type="AlphaFoldDB" id="A0A2Z6RYG3"/>
<dbReference type="EMBL" id="BEXD01004133">
    <property type="protein sequence ID" value="GBC07291.1"/>
    <property type="molecule type" value="Genomic_DNA"/>
</dbReference>
<name>A0A2Z6RYG3_9GLOM</name>
<dbReference type="PROSITE" id="PS51886">
    <property type="entry name" value="TLDC"/>
    <property type="match status" value="1"/>
</dbReference>
<dbReference type="OrthoDB" id="1022638at2759"/>
<protein>
    <recommendedName>
        <fullName evidence="6">BTB domain-containing protein</fullName>
    </recommendedName>
</protein>
<dbReference type="InterPro" id="IPR000210">
    <property type="entry name" value="BTB/POZ_dom"/>
</dbReference>
<evidence type="ECO:0000313" key="5">
    <source>
        <dbReference type="Proteomes" id="UP000247702"/>
    </source>
</evidence>
<dbReference type="InterPro" id="IPR051481">
    <property type="entry name" value="BTB-POZ/Galectin-3-binding"/>
</dbReference>
<gene>
    <name evidence="4" type="ORF">RCL2_001215100</name>
    <name evidence="3" type="ORF">RclHR1_07360014</name>
</gene>
<evidence type="ECO:0000259" key="1">
    <source>
        <dbReference type="PROSITE" id="PS50097"/>
    </source>
</evidence>
<dbReference type="SMART" id="SM00584">
    <property type="entry name" value="TLDc"/>
    <property type="match status" value="1"/>
</dbReference>
<dbReference type="SUPFAM" id="SSF54695">
    <property type="entry name" value="POZ domain"/>
    <property type="match status" value="1"/>
</dbReference>
<reference evidence="3 5" key="1">
    <citation type="submission" date="2017-11" db="EMBL/GenBank/DDBJ databases">
        <title>The genome of Rhizophagus clarus HR1 reveals common genetic basis of auxotrophy among arbuscular mycorrhizal fungi.</title>
        <authorList>
            <person name="Kobayashi Y."/>
        </authorList>
    </citation>
    <scope>NUCLEOTIDE SEQUENCE [LARGE SCALE GENOMIC DNA]</scope>
    <source>
        <strain evidence="3 5">HR1</strain>
    </source>
</reference>
<dbReference type="CDD" id="cd18186">
    <property type="entry name" value="BTB_POZ_ZBTB_KLHL-like"/>
    <property type="match status" value="1"/>
</dbReference>
<dbReference type="Pfam" id="PF00651">
    <property type="entry name" value="BTB"/>
    <property type="match status" value="1"/>
</dbReference>
<dbReference type="Pfam" id="PF07534">
    <property type="entry name" value="TLD"/>
    <property type="match status" value="1"/>
</dbReference>
<dbReference type="SMART" id="SM00225">
    <property type="entry name" value="BTB"/>
    <property type="match status" value="1"/>
</dbReference>
<dbReference type="EMBL" id="BLAL01000087">
    <property type="protein sequence ID" value="GES85060.1"/>
    <property type="molecule type" value="Genomic_DNA"/>
</dbReference>
<dbReference type="Proteomes" id="UP000615446">
    <property type="component" value="Unassembled WGS sequence"/>
</dbReference>
<proteinExistence type="predicted"/>
<comment type="caution">
    <text evidence="3">The sequence shown here is derived from an EMBL/GenBank/DDBJ whole genome shotgun (WGS) entry which is preliminary data.</text>
</comment>
<evidence type="ECO:0008006" key="6">
    <source>
        <dbReference type="Google" id="ProtNLM"/>
    </source>
</evidence>
<sequence length="463" mass="54121">MPSDYLADDYEKLLEINEDCNVIIYVGENENVKEIHAHSCILRVRSQYFCEALSKDWSEKKDGKYIFRKPNISPQLFEIILRFIYCGKIDLENLHGHNILKLLIAVNELKIPTLINNIQEYLIEHQDRFLQQNPIEILEKIYQHESFSDLFNCSFKKICEEPEILFNSDKFVSLKPPLLELVLKRDDLLLDEIIIWNNLIKWCLAQHPNISQDPTQWNNEEITIMERTIHKFISLIRFNHISSESFATKIYPFKDIMSKELINNIIIFHMTRDKRLNEDKRPPRQSKHKINSIIINHNHIEIFANWIYRKEKVPGYIPYKFNLLYRASRDGNTNAAFHNNCDNKGDTLVVVKIKNSDQIVGGYSPLNWDFNDTEGVHKSTYDSFIFSFTNKDDLQSAKLGYSIGDAYSIYCCPHNGPVFGGGSDLGVHNDIWYNHANRSYPNIGIPDGEFKADDYEVFQVVKT</sequence>
<evidence type="ECO:0000313" key="3">
    <source>
        <dbReference type="EMBL" id="GBC07291.1"/>
    </source>
</evidence>
<dbReference type="Proteomes" id="UP000247702">
    <property type="component" value="Unassembled WGS sequence"/>
</dbReference>
<reference evidence="4" key="2">
    <citation type="submission" date="2019-10" db="EMBL/GenBank/DDBJ databases">
        <title>Conservation and host-specific expression of non-tandemly repeated heterogenous ribosome RNA gene in arbuscular mycorrhizal fungi.</title>
        <authorList>
            <person name="Maeda T."/>
            <person name="Kobayashi Y."/>
            <person name="Nakagawa T."/>
            <person name="Ezawa T."/>
            <person name="Yamaguchi K."/>
            <person name="Bino T."/>
            <person name="Nishimoto Y."/>
            <person name="Shigenobu S."/>
            <person name="Kawaguchi M."/>
        </authorList>
    </citation>
    <scope>NUCLEOTIDE SEQUENCE</scope>
    <source>
        <strain evidence="4">HR1</strain>
    </source>
</reference>
<feature type="domain" description="TLDc" evidence="2">
    <location>
        <begin position="293"/>
        <end position="461"/>
    </location>
</feature>
<dbReference type="PROSITE" id="PS50097">
    <property type="entry name" value="BTB"/>
    <property type="match status" value="1"/>
</dbReference>
<dbReference type="Gene3D" id="3.30.710.10">
    <property type="entry name" value="Potassium Channel Kv1.1, Chain A"/>
    <property type="match status" value="1"/>
</dbReference>
<accession>A0A2Z6RYG3</accession>
<evidence type="ECO:0000259" key="2">
    <source>
        <dbReference type="PROSITE" id="PS51886"/>
    </source>
</evidence>
<dbReference type="PANTHER" id="PTHR24410:SF23">
    <property type="entry name" value="BTB DOMAIN-CONTAINING PROTEIN-RELATED"/>
    <property type="match status" value="1"/>
</dbReference>